<keyword evidence="11" id="KW-0100">Branched-chain amino acid biosynthesis</keyword>
<comment type="catalytic activity">
    <reaction evidence="1">
        <text>(2R,3S)-3-isopropylmalate = (2S)-2-isopropylmalate</text>
        <dbReference type="Rhea" id="RHEA:32287"/>
        <dbReference type="ChEBI" id="CHEBI:1178"/>
        <dbReference type="ChEBI" id="CHEBI:35121"/>
        <dbReference type="EC" id="4.2.1.33"/>
    </reaction>
</comment>
<dbReference type="EMBL" id="CP007139">
    <property type="protein sequence ID" value="AIE87278.1"/>
    <property type="molecule type" value="Genomic_DNA"/>
</dbReference>
<keyword evidence="9" id="KW-0028">Amino-acid biosynthesis</keyword>
<comment type="subunit">
    <text evidence="5">Heterodimer of LeuC and LeuD.</text>
</comment>
<dbReference type="InterPro" id="IPR015928">
    <property type="entry name" value="Aconitase/3IPM_dehydase_swvl"/>
</dbReference>
<evidence type="ECO:0000256" key="1">
    <source>
        <dbReference type="ARBA" id="ARBA00000491"/>
    </source>
</evidence>
<keyword evidence="8" id="KW-0432">Leucine biosynthesis</keyword>
<dbReference type="PANTHER" id="PTHR43345">
    <property type="entry name" value="3-ISOPROPYLMALATE DEHYDRATASE SMALL SUBUNIT 2-RELATED-RELATED"/>
    <property type="match status" value="1"/>
</dbReference>
<comment type="function">
    <text evidence="2">Catalyzes the isomerization between 2-isopropylmalate and 3-isopropylmalate, via the formation of 2-isopropylmaleate.</text>
</comment>
<proteinExistence type="inferred from homology"/>
<feature type="domain" description="Aconitase A/isopropylmalate dehydratase small subunit swivel" evidence="14">
    <location>
        <begin position="1"/>
        <end position="122"/>
    </location>
</feature>
<dbReference type="GO" id="GO:0009098">
    <property type="term" value="P:L-leucine biosynthetic process"/>
    <property type="evidence" value="ECO:0007669"/>
    <property type="project" value="UniProtKB-UniPathway"/>
</dbReference>
<evidence type="ECO:0000256" key="5">
    <source>
        <dbReference type="ARBA" id="ARBA00011271"/>
    </source>
</evidence>
<dbReference type="InterPro" id="IPR004431">
    <property type="entry name" value="3-IsopropMal_deHydase_ssu"/>
</dbReference>
<evidence type="ECO:0000259" key="14">
    <source>
        <dbReference type="Pfam" id="PF00694"/>
    </source>
</evidence>
<dbReference type="InterPro" id="IPR050075">
    <property type="entry name" value="LeuD"/>
</dbReference>
<gene>
    <name evidence="15" type="ORF">OP10G_3910</name>
</gene>
<dbReference type="GO" id="GO:0003861">
    <property type="term" value="F:3-isopropylmalate dehydratase activity"/>
    <property type="evidence" value="ECO:0007669"/>
    <property type="project" value="UniProtKB-EC"/>
</dbReference>
<evidence type="ECO:0000256" key="11">
    <source>
        <dbReference type="ARBA" id="ARBA00023304"/>
    </source>
</evidence>
<evidence type="ECO:0000256" key="13">
    <source>
        <dbReference type="ARBA" id="ARBA00033368"/>
    </source>
</evidence>
<keyword evidence="10" id="KW-0456">Lyase</keyword>
<comment type="similarity">
    <text evidence="4">Belongs to the LeuD family. LeuD type 1 subfamily.</text>
</comment>
<dbReference type="InterPro" id="IPR000573">
    <property type="entry name" value="AconitaseA/IPMdHydase_ssu_swvl"/>
</dbReference>
<evidence type="ECO:0000256" key="8">
    <source>
        <dbReference type="ARBA" id="ARBA00022430"/>
    </source>
</evidence>
<dbReference type="NCBIfam" id="NF002458">
    <property type="entry name" value="PRK01641.1"/>
    <property type="match status" value="1"/>
</dbReference>
<dbReference type="KEGG" id="fgi:OP10G_3910"/>
<accession>A0A068NUR0</accession>
<evidence type="ECO:0000256" key="12">
    <source>
        <dbReference type="ARBA" id="ARBA00031631"/>
    </source>
</evidence>
<dbReference type="PANTHER" id="PTHR43345:SF5">
    <property type="entry name" value="3-ISOPROPYLMALATE DEHYDRATASE SMALL SUBUNIT"/>
    <property type="match status" value="1"/>
</dbReference>
<dbReference type="NCBIfam" id="TIGR00171">
    <property type="entry name" value="leuD"/>
    <property type="match status" value="1"/>
</dbReference>
<comment type="pathway">
    <text evidence="3">Amino-acid biosynthesis; L-leucine biosynthesis; L-leucine from 3-methyl-2-oxobutanoate: step 2/4.</text>
</comment>
<dbReference type="eggNOG" id="COG0066">
    <property type="taxonomic scope" value="Bacteria"/>
</dbReference>
<dbReference type="InterPro" id="IPR033940">
    <property type="entry name" value="IPMI_Swivel"/>
</dbReference>
<organism evidence="15 16">
    <name type="scientific">Fimbriimonas ginsengisoli Gsoil 348</name>
    <dbReference type="NCBI Taxonomy" id="661478"/>
    <lineage>
        <taxon>Bacteria</taxon>
        <taxon>Bacillati</taxon>
        <taxon>Armatimonadota</taxon>
        <taxon>Fimbriimonadia</taxon>
        <taxon>Fimbriimonadales</taxon>
        <taxon>Fimbriimonadaceae</taxon>
        <taxon>Fimbriimonas</taxon>
    </lineage>
</organism>
<dbReference type="SUPFAM" id="SSF52016">
    <property type="entry name" value="LeuD/IlvD-like"/>
    <property type="match status" value="1"/>
</dbReference>
<dbReference type="STRING" id="661478.OP10G_3910"/>
<evidence type="ECO:0000256" key="6">
    <source>
        <dbReference type="ARBA" id="ARBA00011998"/>
    </source>
</evidence>
<name>A0A068NUR0_FIMGI</name>
<sequence>MDPFTTHTGKIAVVPGDNIDTDRIIPARFLTMVSRSGYGELLFNDVRNAEFPLNQPAAEGASILVVGTNFGCGSSREHAVWAIQQAGYRAVVARRTDTSPGYSDIFRQNAANCGLLLVELPNEAHAKLVAAGSGAEATVDLPNQTITVNGEKLPFEINEVTKGALVEGLDLIGTTLRYGPEIEAYEKRLDAFALPR</sequence>
<dbReference type="OrthoDB" id="9777465at2"/>
<evidence type="ECO:0000256" key="9">
    <source>
        <dbReference type="ARBA" id="ARBA00022605"/>
    </source>
</evidence>
<reference evidence="15 16" key="1">
    <citation type="journal article" date="2014" name="PLoS ONE">
        <title>The first complete genome sequence of the class fimbriimonadia in the phylum armatimonadetes.</title>
        <authorList>
            <person name="Hu Z.Y."/>
            <person name="Wang Y.Z."/>
            <person name="Im W.T."/>
            <person name="Wang S.Y."/>
            <person name="Zhao G.P."/>
            <person name="Zheng H.J."/>
            <person name="Quan Z.X."/>
        </authorList>
    </citation>
    <scope>NUCLEOTIDE SEQUENCE [LARGE SCALE GENOMIC DNA]</scope>
    <source>
        <strain evidence="15">Gsoil 348</strain>
    </source>
</reference>
<dbReference type="UniPathway" id="UPA00048">
    <property type="reaction ID" value="UER00071"/>
</dbReference>
<evidence type="ECO:0000256" key="7">
    <source>
        <dbReference type="ARBA" id="ARBA00017233"/>
    </source>
</evidence>
<dbReference type="AlphaFoldDB" id="A0A068NUR0"/>
<dbReference type="GO" id="GO:0009316">
    <property type="term" value="C:3-isopropylmalate dehydratase complex"/>
    <property type="evidence" value="ECO:0007669"/>
    <property type="project" value="InterPro"/>
</dbReference>
<keyword evidence="16" id="KW-1185">Reference proteome</keyword>
<evidence type="ECO:0000313" key="15">
    <source>
        <dbReference type="EMBL" id="AIE87278.1"/>
    </source>
</evidence>
<dbReference type="RefSeq" id="WP_025228811.1">
    <property type="nucleotide sequence ID" value="NZ_CP007139.1"/>
</dbReference>
<evidence type="ECO:0000256" key="3">
    <source>
        <dbReference type="ARBA" id="ARBA00004729"/>
    </source>
</evidence>
<evidence type="ECO:0000313" key="16">
    <source>
        <dbReference type="Proteomes" id="UP000027982"/>
    </source>
</evidence>
<evidence type="ECO:0000256" key="4">
    <source>
        <dbReference type="ARBA" id="ARBA00009845"/>
    </source>
</evidence>
<evidence type="ECO:0000256" key="10">
    <source>
        <dbReference type="ARBA" id="ARBA00023239"/>
    </source>
</evidence>
<dbReference type="CDD" id="cd01577">
    <property type="entry name" value="IPMI_Swivel"/>
    <property type="match status" value="1"/>
</dbReference>
<protein>
    <recommendedName>
        <fullName evidence="7">3-isopropylmalate dehydratase small subunit</fullName>
        <ecNumber evidence="6">4.2.1.33</ecNumber>
    </recommendedName>
    <alternativeName>
        <fullName evidence="12">Alpha-IPM isomerase</fullName>
    </alternativeName>
    <alternativeName>
        <fullName evidence="13">Isopropylmalate isomerase</fullName>
    </alternativeName>
</protein>
<evidence type="ECO:0000256" key="2">
    <source>
        <dbReference type="ARBA" id="ARBA00002695"/>
    </source>
</evidence>
<dbReference type="Proteomes" id="UP000027982">
    <property type="component" value="Chromosome"/>
</dbReference>
<dbReference type="Gene3D" id="3.20.19.10">
    <property type="entry name" value="Aconitase, domain 4"/>
    <property type="match status" value="1"/>
</dbReference>
<dbReference type="Pfam" id="PF00694">
    <property type="entry name" value="Aconitase_C"/>
    <property type="match status" value="1"/>
</dbReference>
<dbReference type="EC" id="4.2.1.33" evidence="6"/>
<dbReference type="HOGENOM" id="CLU_081378_0_3_0"/>